<accession>A0AAD8LZC1</accession>
<reference evidence="11" key="1">
    <citation type="submission" date="2023-02" db="EMBL/GenBank/DDBJ databases">
        <title>Genome of toxic invasive species Heracleum sosnowskyi carries increased number of genes despite the absence of recent whole-genome duplications.</title>
        <authorList>
            <person name="Schelkunov M."/>
            <person name="Shtratnikova V."/>
            <person name="Makarenko M."/>
            <person name="Klepikova A."/>
            <person name="Omelchenko D."/>
            <person name="Novikova G."/>
            <person name="Obukhova E."/>
            <person name="Bogdanov V."/>
            <person name="Penin A."/>
            <person name="Logacheva M."/>
        </authorList>
    </citation>
    <scope>NUCLEOTIDE SEQUENCE</scope>
    <source>
        <strain evidence="11">Hsosn_3</strain>
        <tissue evidence="11">Leaf</tissue>
    </source>
</reference>
<feature type="transmembrane region" description="Helical" evidence="8">
    <location>
        <begin position="163"/>
        <end position="181"/>
    </location>
</feature>
<evidence type="ECO:0000256" key="7">
    <source>
        <dbReference type="ARBA" id="ARBA00023136"/>
    </source>
</evidence>
<name>A0AAD8LZC1_9APIA</name>
<feature type="region of interest" description="Disordered" evidence="9">
    <location>
        <begin position="1"/>
        <end position="25"/>
    </location>
</feature>
<keyword evidence="7 8" id="KW-0472">Membrane</keyword>
<keyword evidence="12" id="KW-1185">Reference proteome</keyword>
<evidence type="ECO:0000256" key="6">
    <source>
        <dbReference type="ARBA" id="ARBA00022989"/>
    </source>
</evidence>
<dbReference type="PANTHER" id="PTHR33573:SF46">
    <property type="entry name" value="CASP-LIKE PROTEIN 2A1"/>
    <property type="match status" value="1"/>
</dbReference>
<dbReference type="Proteomes" id="UP001237642">
    <property type="component" value="Unassembled WGS sequence"/>
</dbReference>
<evidence type="ECO:0000259" key="10">
    <source>
        <dbReference type="Pfam" id="PF04535"/>
    </source>
</evidence>
<feature type="domain" description="Casparian strip membrane protein" evidence="10">
    <location>
        <begin position="24"/>
        <end position="174"/>
    </location>
</feature>
<evidence type="ECO:0000256" key="5">
    <source>
        <dbReference type="ARBA" id="ARBA00022692"/>
    </source>
</evidence>
<evidence type="ECO:0000313" key="12">
    <source>
        <dbReference type="Proteomes" id="UP001237642"/>
    </source>
</evidence>
<dbReference type="NCBIfam" id="TIGR01569">
    <property type="entry name" value="A_tha_TIGR01569"/>
    <property type="match status" value="1"/>
</dbReference>
<dbReference type="GO" id="GO:0005886">
    <property type="term" value="C:plasma membrane"/>
    <property type="evidence" value="ECO:0007669"/>
    <property type="project" value="UniProtKB-SubCell"/>
</dbReference>
<keyword evidence="6 8" id="KW-1133">Transmembrane helix</keyword>
<dbReference type="Pfam" id="PF04535">
    <property type="entry name" value="CASP_dom"/>
    <property type="match status" value="1"/>
</dbReference>
<sequence length="209" mass="22343">MESSPSVAAAIGDKNGEEENGSNSMRTAESMLRLLPMSLCIVSLVLVLTNSQSSDDFGLLSYSDLGAFSHSEGILSFNAQFGRSIEVCAGYSLLSALVSALPRPSTMSRAWTFFLLDQVFVYVLLVAGAVSTEVVYLEYKGDAAITWGGACGSLGKFCHKATASLAITFVVVICYAVLSLVSSYRLFSRYDAPIGYTNKGIDMSAVFRT</sequence>
<dbReference type="InterPro" id="IPR006702">
    <property type="entry name" value="CASP_dom"/>
</dbReference>
<keyword evidence="4 8" id="KW-1003">Cell membrane</keyword>
<gene>
    <name evidence="11" type="ORF">POM88_052247</name>
</gene>
<protein>
    <recommendedName>
        <fullName evidence="8">CASP-like protein</fullName>
    </recommendedName>
</protein>
<comment type="subunit">
    <text evidence="3 8">Homodimer and heterodimers.</text>
</comment>
<comment type="caution">
    <text evidence="11">The sequence shown here is derived from an EMBL/GenBank/DDBJ whole genome shotgun (WGS) entry which is preliminary data.</text>
</comment>
<keyword evidence="5 8" id="KW-0812">Transmembrane</keyword>
<proteinExistence type="inferred from homology"/>
<organism evidence="11 12">
    <name type="scientific">Heracleum sosnowskyi</name>
    <dbReference type="NCBI Taxonomy" id="360622"/>
    <lineage>
        <taxon>Eukaryota</taxon>
        <taxon>Viridiplantae</taxon>
        <taxon>Streptophyta</taxon>
        <taxon>Embryophyta</taxon>
        <taxon>Tracheophyta</taxon>
        <taxon>Spermatophyta</taxon>
        <taxon>Magnoliopsida</taxon>
        <taxon>eudicotyledons</taxon>
        <taxon>Gunneridae</taxon>
        <taxon>Pentapetalae</taxon>
        <taxon>asterids</taxon>
        <taxon>campanulids</taxon>
        <taxon>Apiales</taxon>
        <taxon>Apiaceae</taxon>
        <taxon>Apioideae</taxon>
        <taxon>apioid superclade</taxon>
        <taxon>Tordylieae</taxon>
        <taxon>Tordyliinae</taxon>
        <taxon>Heracleum</taxon>
    </lineage>
</organism>
<evidence type="ECO:0000313" key="11">
    <source>
        <dbReference type="EMBL" id="KAK1353882.1"/>
    </source>
</evidence>
<dbReference type="EMBL" id="JAUIZM010000012">
    <property type="protein sequence ID" value="KAK1353882.1"/>
    <property type="molecule type" value="Genomic_DNA"/>
</dbReference>
<evidence type="ECO:0000256" key="9">
    <source>
        <dbReference type="SAM" id="MobiDB-lite"/>
    </source>
</evidence>
<evidence type="ECO:0000256" key="8">
    <source>
        <dbReference type="RuleBase" id="RU361233"/>
    </source>
</evidence>
<evidence type="ECO:0000256" key="2">
    <source>
        <dbReference type="ARBA" id="ARBA00007651"/>
    </source>
</evidence>
<feature type="transmembrane region" description="Helical" evidence="8">
    <location>
        <begin position="113"/>
        <end position="131"/>
    </location>
</feature>
<dbReference type="InterPro" id="IPR006459">
    <property type="entry name" value="CASP/CASPL"/>
</dbReference>
<evidence type="ECO:0000256" key="3">
    <source>
        <dbReference type="ARBA" id="ARBA00011489"/>
    </source>
</evidence>
<comment type="subcellular location">
    <subcellularLocation>
        <location evidence="1 8">Cell membrane</location>
        <topology evidence="1 8">Multi-pass membrane protein</topology>
    </subcellularLocation>
</comment>
<evidence type="ECO:0000256" key="4">
    <source>
        <dbReference type="ARBA" id="ARBA00022475"/>
    </source>
</evidence>
<evidence type="ECO:0000256" key="1">
    <source>
        <dbReference type="ARBA" id="ARBA00004651"/>
    </source>
</evidence>
<dbReference type="AlphaFoldDB" id="A0AAD8LZC1"/>
<dbReference type="PANTHER" id="PTHR33573">
    <property type="entry name" value="CASP-LIKE PROTEIN 4A4"/>
    <property type="match status" value="1"/>
</dbReference>
<reference evidence="11" key="2">
    <citation type="submission" date="2023-05" db="EMBL/GenBank/DDBJ databases">
        <authorList>
            <person name="Schelkunov M.I."/>
        </authorList>
    </citation>
    <scope>NUCLEOTIDE SEQUENCE</scope>
    <source>
        <strain evidence="11">Hsosn_3</strain>
        <tissue evidence="11">Leaf</tissue>
    </source>
</reference>
<comment type="similarity">
    <text evidence="2 8">Belongs to the Casparian strip membrane proteins (CASP) family.</text>
</comment>
<comment type="caution">
    <text evidence="8">Lacks conserved residue(s) required for the propagation of feature annotation.</text>
</comment>